<evidence type="ECO:0000256" key="1">
    <source>
        <dbReference type="ARBA" id="ARBA00023157"/>
    </source>
</evidence>
<evidence type="ECO:0000256" key="2">
    <source>
        <dbReference type="PROSITE-ProRule" id="PRU00276"/>
    </source>
</evidence>
<dbReference type="InterPro" id="IPR024079">
    <property type="entry name" value="MetalloPept_cat_dom_sf"/>
</dbReference>
<name>A0ABV0RYU4_9TELE</name>
<proteinExistence type="predicted"/>
<keyword evidence="5" id="KW-1185">Reference proteome</keyword>
<dbReference type="Gene3D" id="3.40.390.10">
    <property type="entry name" value="Collagenase (Catalytic Domain)"/>
    <property type="match status" value="1"/>
</dbReference>
<dbReference type="Pfam" id="PF01421">
    <property type="entry name" value="Reprolysin"/>
    <property type="match status" value="1"/>
</dbReference>
<gene>
    <name evidence="4" type="ORF">XENOCAPTIV_012619</name>
</gene>
<dbReference type="EMBL" id="JAHRIN010061467">
    <property type="protein sequence ID" value="MEQ2213301.1"/>
    <property type="molecule type" value="Genomic_DNA"/>
</dbReference>
<dbReference type="InterPro" id="IPR034027">
    <property type="entry name" value="Reprolysin_adamalysin"/>
</dbReference>
<comment type="caution">
    <text evidence="4">The sequence shown here is derived from an EMBL/GenBank/DDBJ whole genome shotgun (WGS) entry which is preliminary data.</text>
</comment>
<reference evidence="4 5" key="1">
    <citation type="submission" date="2021-06" db="EMBL/GenBank/DDBJ databases">
        <authorList>
            <person name="Palmer J.M."/>
        </authorList>
    </citation>
    <scope>NUCLEOTIDE SEQUENCE [LARGE SCALE GENOMIC DNA]</scope>
    <source>
        <strain evidence="4 5">XC_2019</strain>
        <tissue evidence="4">Muscle</tissue>
    </source>
</reference>
<dbReference type="PROSITE" id="PS50215">
    <property type="entry name" value="ADAM_MEPRO"/>
    <property type="match status" value="1"/>
</dbReference>
<dbReference type="InterPro" id="IPR001590">
    <property type="entry name" value="Peptidase_M12B"/>
</dbReference>
<evidence type="ECO:0000313" key="4">
    <source>
        <dbReference type="EMBL" id="MEQ2213301.1"/>
    </source>
</evidence>
<dbReference type="CDD" id="cd04269">
    <property type="entry name" value="ZnMc_adamalysin_II_like"/>
    <property type="match status" value="1"/>
</dbReference>
<dbReference type="PANTHER" id="PTHR11905">
    <property type="entry name" value="ADAM A DISINTEGRIN AND METALLOPROTEASE DOMAIN"/>
    <property type="match status" value="1"/>
</dbReference>
<dbReference type="Proteomes" id="UP001434883">
    <property type="component" value="Unassembled WGS sequence"/>
</dbReference>
<dbReference type="SUPFAM" id="SSF55486">
    <property type="entry name" value="Metalloproteases ('zincins'), catalytic domain"/>
    <property type="match status" value="1"/>
</dbReference>
<keyword evidence="1" id="KW-1015">Disulfide bond</keyword>
<accession>A0ABV0RYU4</accession>
<feature type="non-terminal residue" evidence="4">
    <location>
        <position position="1"/>
    </location>
</feature>
<evidence type="ECO:0000313" key="5">
    <source>
        <dbReference type="Proteomes" id="UP001434883"/>
    </source>
</evidence>
<dbReference type="PANTHER" id="PTHR11905:SF13">
    <property type="entry name" value="DISINTEGRIN AND METALLOPROTEINASE DOMAIN-CONTAINING PROTEIN 23"/>
    <property type="match status" value="1"/>
</dbReference>
<organism evidence="4 5">
    <name type="scientific">Xenoophorus captivus</name>
    <dbReference type="NCBI Taxonomy" id="1517983"/>
    <lineage>
        <taxon>Eukaryota</taxon>
        <taxon>Metazoa</taxon>
        <taxon>Chordata</taxon>
        <taxon>Craniata</taxon>
        <taxon>Vertebrata</taxon>
        <taxon>Euteleostomi</taxon>
        <taxon>Actinopterygii</taxon>
        <taxon>Neopterygii</taxon>
        <taxon>Teleostei</taxon>
        <taxon>Neoteleostei</taxon>
        <taxon>Acanthomorphata</taxon>
        <taxon>Ovalentaria</taxon>
        <taxon>Atherinomorphae</taxon>
        <taxon>Cyprinodontiformes</taxon>
        <taxon>Goodeidae</taxon>
        <taxon>Xenoophorus</taxon>
    </lineage>
</organism>
<protein>
    <recommendedName>
        <fullName evidence="3">Peptidase M12B domain-containing protein</fullName>
    </recommendedName>
</protein>
<feature type="domain" description="Peptidase M12B" evidence="3">
    <location>
        <begin position="109"/>
        <end position="252"/>
    </location>
</feature>
<evidence type="ECO:0000259" key="3">
    <source>
        <dbReference type="PROSITE" id="PS50215"/>
    </source>
</evidence>
<sequence length="265" mass="30240">GGEHCYYHGQVRGSSKSHVALSTCNGLHGMFDNGVHAYLIEPLHQAHLIDTAARPHKIKRAATILTNHGSKEQVDKEEEEDLFSELNELSWLRRRKKRAMPRSVFEEMKYLEVMIVSDHSMYKRHKNRQHTTNFAKSVVNLVDGIFKDELHTRVVLVALEIWTEKDQIPIGVKPLEMLRDFSKYRQQSIKLHADSVQLLSNVTFYYRRSSAAYFGGMCSISRGVGVNEYGTTWSMAVSLSQSLAQNLGIQWEPAAKRSMHETPLA</sequence>
<comment type="caution">
    <text evidence="2">Lacks conserved residue(s) required for the propagation of feature annotation.</text>
</comment>